<dbReference type="PIRSF" id="PIRSF026649">
    <property type="entry name" value="MsbB"/>
    <property type="match status" value="1"/>
</dbReference>
<dbReference type="EMBL" id="BJTG01000005">
    <property type="protein sequence ID" value="GEJ57500.1"/>
    <property type="molecule type" value="Genomic_DNA"/>
</dbReference>
<organism evidence="7 8">
    <name type="scientific">Anaeromyxobacter diazotrophicus</name>
    <dbReference type="NCBI Taxonomy" id="2590199"/>
    <lineage>
        <taxon>Bacteria</taxon>
        <taxon>Pseudomonadati</taxon>
        <taxon>Myxococcota</taxon>
        <taxon>Myxococcia</taxon>
        <taxon>Myxococcales</taxon>
        <taxon>Cystobacterineae</taxon>
        <taxon>Anaeromyxobacteraceae</taxon>
        <taxon>Anaeromyxobacter</taxon>
    </lineage>
</organism>
<evidence type="ECO:0000256" key="1">
    <source>
        <dbReference type="ARBA" id="ARBA00004533"/>
    </source>
</evidence>
<dbReference type="PANTHER" id="PTHR30606:SF10">
    <property type="entry name" value="PHOSPHATIDYLINOSITOL MANNOSIDE ACYLTRANSFERASE"/>
    <property type="match status" value="1"/>
</dbReference>
<dbReference type="AlphaFoldDB" id="A0A7I9VMZ7"/>
<dbReference type="InterPro" id="IPR004960">
    <property type="entry name" value="LipA_acyltrans"/>
</dbReference>
<evidence type="ECO:0000313" key="7">
    <source>
        <dbReference type="EMBL" id="GEJ57500.1"/>
    </source>
</evidence>
<gene>
    <name evidence="7" type="primary">htrB</name>
    <name evidence="7" type="ORF">AMYX_22410</name>
</gene>
<comment type="subcellular location">
    <subcellularLocation>
        <location evidence="1">Cell inner membrane</location>
    </subcellularLocation>
</comment>
<keyword evidence="2" id="KW-1003">Cell membrane</keyword>
<evidence type="ECO:0000313" key="8">
    <source>
        <dbReference type="Proteomes" id="UP000503640"/>
    </source>
</evidence>
<evidence type="ECO:0000256" key="2">
    <source>
        <dbReference type="ARBA" id="ARBA00022475"/>
    </source>
</evidence>
<keyword evidence="8" id="KW-1185">Reference proteome</keyword>
<dbReference type="Pfam" id="PF03279">
    <property type="entry name" value="Lip_A_acyltrans"/>
    <property type="match status" value="1"/>
</dbReference>
<proteinExistence type="predicted"/>
<dbReference type="GO" id="GO:0009247">
    <property type="term" value="P:glycolipid biosynthetic process"/>
    <property type="evidence" value="ECO:0007669"/>
    <property type="project" value="UniProtKB-ARBA"/>
</dbReference>
<keyword evidence="4 7" id="KW-0808">Transferase</keyword>
<dbReference type="GO" id="GO:0016746">
    <property type="term" value="F:acyltransferase activity"/>
    <property type="evidence" value="ECO:0007669"/>
    <property type="project" value="UniProtKB-KW"/>
</dbReference>
<dbReference type="GO" id="GO:0005886">
    <property type="term" value="C:plasma membrane"/>
    <property type="evidence" value="ECO:0007669"/>
    <property type="project" value="UniProtKB-SubCell"/>
</dbReference>
<sequence length="327" mass="35601">MIGGMAVPLRKRLRRGARSLALRVLAALLGRLPLRAALAVGALAGRLAWHLAPGTRRLMLAHLALAFPEKSEAERRAVARASLVHLGQVALEVAALRRYRDRLEAYVSIAPGGAELVERAMARGRGLVFVAGHIGNWELLAQRLSRLAQPNAVVAKRNADAWLNGAVERLRAEGGLETFWREDPATGRRLLRLFKRGGGLGILVDQDTKVQGVFAPFFGRPAFTPRAAADLALRFGATALVVTSHRRGPGRGAGHELEVVELPYDPAPPDREAEVLRFTAAALAIQEAAIRRHPAEWVWMHRRWKTEPPLKGSLASAVPKSRELSGT</sequence>
<evidence type="ECO:0000256" key="4">
    <source>
        <dbReference type="ARBA" id="ARBA00022679"/>
    </source>
</evidence>
<evidence type="ECO:0000256" key="6">
    <source>
        <dbReference type="ARBA" id="ARBA00023315"/>
    </source>
</evidence>
<keyword evidence="6 7" id="KW-0012">Acyltransferase</keyword>
<keyword evidence="5" id="KW-0472">Membrane</keyword>
<evidence type="ECO:0000256" key="3">
    <source>
        <dbReference type="ARBA" id="ARBA00022519"/>
    </source>
</evidence>
<accession>A0A7I9VMZ7</accession>
<reference evidence="8" key="1">
    <citation type="journal article" date="2020" name="Appl. Environ. Microbiol.">
        <title>Diazotrophic Anaeromyxobacter Isolates from Soils.</title>
        <authorList>
            <person name="Masuda Y."/>
            <person name="Yamanaka H."/>
            <person name="Xu Z.X."/>
            <person name="Shiratori Y."/>
            <person name="Aono T."/>
            <person name="Amachi S."/>
            <person name="Senoo K."/>
            <person name="Itoh H."/>
        </authorList>
    </citation>
    <scope>NUCLEOTIDE SEQUENCE [LARGE SCALE GENOMIC DNA]</scope>
    <source>
        <strain evidence="8">R267</strain>
    </source>
</reference>
<name>A0A7I9VMZ7_9BACT</name>
<evidence type="ECO:0000256" key="5">
    <source>
        <dbReference type="ARBA" id="ARBA00023136"/>
    </source>
</evidence>
<comment type="caution">
    <text evidence="7">The sequence shown here is derived from an EMBL/GenBank/DDBJ whole genome shotgun (WGS) entry which is preliminary data.</text>
</comment>
<keyword evidence="3" id="KW-0997">Cell inner membrane</keyword>
<dbReference type="PANTHER" id="PTHR30606">
    <property type="entry name" value="LIPID A BIOSYNTHESIS LAUROYL ACYLTRANSFERASE"/>
    <property type="match status" value="1"/>
</dbReference>
<dbReference type="CDD" id="cd07984">
    <property type="entry name" value="LPLAT_LABLAT-like"/>
    <property type="match status" value="1"/>
</dbReference>
<dbReference type="Proteomes" id="UP000503640">
    <property type="component" value="Unassembled WGS sequence"/>
</dbReference>
<protein>
    <submittedName>
        <fullName evidence="7">Lipid A biosynthesis lauroyl acyltransferase</fullName>
    </submittedName>
</protein>